<reference evidence="1 2" key="1">
    <citation type="submission" date="2019-12" db="EMBL/GenBank/DDBJ databases">
        <authorList>
            <person name="Li M."/>
        </authorList>
    </citation>
    <scope>NUCLEOTIDE SEQUENCE [LARGE SCALE GENOMIC DNA]</scope>
    <source>
        <strain evidence="1 2">GBMRC 2046</strain>
    </source>
</reference>
<name>A0A7X3S9P8_9HYPH</name>
<gene>
    <name evidence="1" type="ORF">GR183_19785</name>
</gene>
<keyword evidence="2" id="KW-1185">Reference proteome</keyword>
<dbReference type="Gene3D" id="3.30.2270.10">
    <property type="entry name" value="Folate-binding superfamily"/>
    <property type="match status" value="1"/>
</dbReference>
<accession>A0A7X3S9P8</accession>
<evidence type="ECO:0000313" key="2">
    <source>
        <dbReference type="Proteomes" id="UP000433101"/>
    </source>
</evidence>
<dbReference type="RefSeq" id="WP_160777388.1">
    <property type="nucleotide sequence ID" value="NZ_WUMV01000009.1"/>
</dbReference>
<protein>
    <submittedName>
        <fullName evidence="1">Sarcosine oxidase subunit delta</fullName>
    </submittedName>
</protein>
<dbReference type="GO" id="GO:0046653">
    <property type="term" value="P:tetrahydrofolate metabolic process"/>
    <property type="evidence" value="ECO:0007669"/>
    <property type="project" value="InterPro"/>
</dbReference>
<dbReference type="GO" id="GO:0008115">
    <property type="term" value="F:sarcosine oxidase activity"/>
    <property type="evidence" value="ECO:0007669"/>
    <property type="project" value="InterPro"/>
</dbReference>
<dbReference type="Proteomes" id="UP000433101">
    <property type="component" value="Unassembled WGS sequence"/>
</dbReference>
<sequence length="96" mass="10728">MIIHCPACGPRSHHEFTYGGDATIIRPAPDETDIAKWQAFVYDRANPRGDHKELWHHAFGCRHWLKVTRNVSTHDISAVELLGPHAKNAHAGEAGK</sequence>
<evidence type="ECO:0000313" key="1">
    <source>
        <dbReference type="EMBL" id="MXN67156.1"/>
    </source>
</evidence>
<dbReference type="InterPro" id="IPR038561">
    <property type="entry name" value="SoxD_sf"/>
</dbReference>
<dbReference type="InterPro" id="IPR006279">
    <property type="entry name" value="SoxD"/>
</dbReference>
<dbReference type="AlphaFoldDB" id="A0A7X3S9P8"/>
<comment type="caution">
    <text evidence="1">The sequence shown here is derived from an EMBL/GenBank/DDBJ whole genome shotgun (WGS) entry which is preliminary data.</text>
</comment>
<dbReference type="EMBL" id="WUMV01000009">
    <property type="protein sequence ID" value="MXN67156.1"/>
    <property type="molecule type" value="Genomic_DNA"/>
</dbReference>
<organism evidence="1 2">
    <name type="scientific">Stappia sediminis</name>
    <dbReference type="NCBI Taxonomy" id="2692190"/>
    <lineage>
        <taxon>Bacteria</taxon>
        <taxon>Pseudomonadati</taxon>
        <taxon>Pseudomonadota</taxon>
        <taxon>Alphaproteobacteria</taxon>
        <taxon>Hyphomicrobiales</taxon>
        <taxon>Stappiaceae</taxon>
        <taxon>Stappia</taxon>
    </lineage>
</organism>
<proteinExistence type="predicted"/>
<dbReference type="Pfam" id="PF04267">
    <property type="entry name" value="SoxD"/>
    <property type="match status" value="1"/>
</dbReference>